<dbReference type="Proteomes" id="UP000011014">
    <property type="component" value="Unassembled WGS sequence"/>
</dbReference>
<accession>E4YXQ1</accession>
<protein>
    <submittedName>
        <fullName evidence="2">Uncharacterized protein</fullName>
    </submittedName>
</protein>
<feature type="non-terminal residue" evidence="2">
    <location>
        <position position="1"/>
    </location>
</feature>
<organism evidence="2">
    <name type="scientific">Oikopleura dioica</name>
    <name type="common">Tunicate</name>
    <dbReference type="NCBI Taxonomy" id="34765"/>
    <lineage>
        <taxon>Eukaryota</taxon>
        <taxon>Metazoa</taxon>
        <taxon>Chordata</taxon>
        <taxon>Tunicata</taxon>
        <taxon>Appendicularia</taxon>
        <taxon>Copelata</taxon>
        <taxon>Oikopleuridae</taxon>
        <taxon>Oikopleura</taxon>
    </lineage>
</organism>
<keyword evidence="1" id="KW-0472">Membrane</keyword>
<evidence type="ECO:0000313" key="2">
    <source>
        <dbReference type="EMBL" id="CBY40234.1"/>
    </source>
</evidence>
<feature type="transmembrane region" description="Helical" evidence="1">
    <location>
        <begin position="137"/>
        <end position="162"/>
    </location>
</feature>
<name>E4YXQ1_OIKDI</name>
<keyword evidence="1" id="KW-0812">Transmembrane</keyword>
<reference evidence="2" key="1">
    <citation type="journal article" date="2010" name="Science">
        <title>Plasticity of animal genome architecture unmasked by rapid evolution of a pelagic tunicate.</title>
        <authorList>
            <person name="Denoeud F."/>
            <person name="Henriet S."/>
            <person name="Mungpakdee S."/>
            <person name="Aury J.M."/>
            <person name="Da Silva C."/>
            <person name="Brinkmann H."/>
            <person name="Mikhaleva J."/>
            <person name="Olsen L.C."/>
            <person name="Jubin C."/>
            <person name="Canestro C."/>
            <person name="Bouquet J.M."/>
            <person name="Danks G."/>
            <person name="Poulain J."/>
            <person name="Campsteijn C."/>
            <person name="Adamski M."/>
            <person name="Cross I."/>
            <person name="Yadetie F."/>
            <person name="Muffato M."/>
            <person name="Louis A."/>
            <person name="Butcher S."/>
            <person name="Tsagkogeorga G."/>
            <person name="Konrad A."/>
            <person name="Singh S."/>
            <person name="Jensen M.F."/>
            <person name="Cong E.H."/>
            <person name="Eikeseth-Otteraa H."/>
            <person name="Noel B."/>
            <person name="Anthouard V."/>
            <person name="Porcel B.M."/>
            <person name="Kachouri-Lafond R."/>
            <person name="Nishino A."/>
            <person name="Ugolini M."/>
            <person name="Chourrout P."/>
            <person name="Nishida H."/>
            <person name="Aasland R."/>
            <person name="Huzurbazar S."/>
            <person name="Westhof E."/>
            <person name="Delsuc F."/>
            <person name="Lehrach H."/>
            <person name="Reinhardt R."/>
            <person name="Weissenbach J."/>
            <person name="Roy S.W."/>
            <person name="Artiguenave F."/>
            <person name="Postlethwait J.H."/>
            <person name="Manak J.R."/>
            <person name="Thompson E.M."/>
            <person name="Jaillon O."/>
            <person name="Du Pasquier L."/>
            <person name="Boudinot P."/>
            <person name="Liberles D.A."/>
            <person name="Volff J.N."/>
            <person name="Philippe H."/>
            <person name="Lenhard B."/>
            <person name="Roest Crollius H."/>
            <person name="Wincker P."/>
            <person name="Chourrout D."/>
        </authorList>
    </citation>
    <scope>NUCLEOTIDE SEQUENCE [LARGE SCALE GENOMIC DNA]</scope>
</reference>
<dbReference type="AlphaFoldDB" id="E4YXQ1"/>
<proteinExistence type="predicted"/>
<dbReference type="EMBL" id="FN655835">
    <property type="protein sequence ID" value="CBY40234.1"/>
    <property type="molecule type" value="Genomic_DNA"/>
</dbReference>
<gene>
    <name evidence="2" type="ORF">GSOID_T00022214001</name>
</gene>
<sequence>DTVRLRRTDDAVLHSVSNLVTPGHELNTRGSANRLDVILLESYSSCCEFIHKRRKNFRLMVSNIMVSHVIRKNKQKMRLFTKRRSFCRTTARPNKLRFDIFPLFSQSLLLLVLVELRNKVECYMLSLVLNDFEELSLYFHALVNFNLCSTLVLLAHGILFLLKNIF</sequence>
<evidence type="ECO:0000256" key="1">
    <source>
        <dbReference type="SAM" id="Phobius"/>
    </source>
</evidence>
<feature type="transmembrane region" description="Helical" evidence="1">
    <location>
        <begin position="98"/>
        <end position="117"/>
    </location>
</feature>
<keyword evidence="1" id="KW-1133">Transmembrane helix</keyword>